<evidence type="ECO:0000313" key="2">
    <source>
        <dbReference type="EMBL" id="RDS81475.1"/>
    </source>
</evidence>
<dbReference type="SUPFAM" id="SSF103473">
    <property type="entry name" value="MFS general substrate transporter"/>
    <property type="match status" value="1"/>
</dbReference>
<keyword evidence="1" id="KW-0472">Membrane</keyword>
<evidence type="ECO:0000313" key="3">
    <source>
        <dbReference type="Proteomes" id="UP000255334"/>
    </source>
</evidence>
<dbReference type="AlphaFoldDB" id="A0A370WZT9"/>
<protein>
    <submittedName>
        <fullName evidence="2">Uncharacterized protein</fullName>
    </submittedName>
</protein>
<dbReference type="Proteomes" id="UP000255334">
    <property type="component" value="Unassembled WGS sequence"/>
</dbReference>
<dbReference type="RefSeq" id="WP_115479380.1">
    <property type="nucleotide sequence ID" value="NZ_QRBF01000007.1"/>
</dbReference>
<dbReference type="InterPro" id="IPR036259">
    <property type="entry name" value="MFS_trans_sf"/>
</dbReference>
<keyword evidence="3" id="KW-1185">Reference proteome</keyword>
<feature type="transmembrane region" description="Helical" evidence="1">
    <location>
        <begin position="12"/>
        <end position="34"/>
    </location>
</feature>
<keyword evidence="1" id="KW-1133">Transmembrane helix</keyword>
<gene>
    <name evidence="2" type="ORF">DWU99_17570</name>
</gene>
<sequence length="85" mass="9689">MRQPIIDTHRRARLLAASLAWLFVGSLLLLSTLVPAHTELFGWAPMFWLLCAPLAVALTLEPALPRQLLALRRSRRRAAQHLIWN</sequence>
<feature type="transmembrane region" description="Helical" evidence="1">
    <location>
        <begin position="40"/>
        <end position="64"/>
    </location>
</feature>
<organism evidence="2 3">
    <name type="scientific">Dyella psychrodurans</name>
    <dbReference type="NCBI Taxonomy" id="1927960"/>
    <lineage>
        <taxon>Bacteria</taxon>
        <taxon>Pseudomonadati</taxon>
        <taxon>Pseudomonadota</taxon>
        <taxon>Gammaproteobacteria</taxon>
        <taxon>Lysobacterales</taxon>
        <taxon>Rhodanobacteraceae</taxon>
        <taxon>Dyella</taxon>
    </lineage>
</organism>
<proteinExistence type="predicted"/>
<dbReference type="EMBL" id="QRBF01000007">
    <property type="protein sequence ID" value="RDS81475.1"/>
    <property type="molecule type" value="Genomic_DNA"/>
</dbReference>
<keyword evidence="1" id="KW-0812">Transmembrane</keyword>
<reference evidence="2 3" key="1">
    <citation type="submission" date="2018-07" db="EMBL/GenBank/DDBJ databases">
        <title>Dyella monticola sp. nov. and Dyella psychrodurans sp. nov. isolated from monsoon evergreen broad-leaved forest soil of Dinghu Mountain, China.</title>
        <authorList>
            <person name="Gao Z."/>
            <person name="Qiu L."/>
        </authorList>
    </citation>
    <scope>NUCLEOTIDE SEQUENCE [LARGE SCALE GENOMIC DNA]</scope>
    <source>
        <strain evidence="2 3">4MSK11</strain>
    </source>
</reference>
<comment type="caution">
    <text evidence="2">The sequence shown here is derived from an EMBL/GenBank/DDBJ whole genome shotgun (WGS) entry which is preliminary data.</text>
</comment>
<evidence type="ECO:0000256" key="1">
    <source>
        <dbReference type="SAM" id="Phobius"/>
    </source>
</evidence>
<accession>A0A370WZT9</accession>
<name>A0A370WZT9_9GAMM</name>